<feature type="signal peptide" evidence="1">
    <location>
        <begin position="1"/>
        <end position="26"/>
    </location>
</feature>
<protein>
    <recommendedName>
        <fullName evidence="5">Exosortase system-associated protein, TIGR04073 family</fullName>
    </recommendedName>
</protein>
<organism evidence="3 4">
    <name type="scientific">Chloropicon primus</name>
    <dbReference type="NCBI Taxonomy" id="1764295"/>
    <lineage>
        <taxon>Eukaryota</taxon>
        <taxon>Viridiplantae</taxon>
        <taxon>Chlorophyta</taxon>
        <taxon>Chloropicophyceae</taxon>
        <taxon>Chloropicales</taxon>
        <taxon>Chloropicaceae</taxon>
        <taxon>Chloropicon</taxon>
    </lineage>
</organism>
<accession>A0A5B8MFN6</accession>
<reference evidence="2" key="2">
    <citation type="submission" date="2021-01" db="EMBL/GenBank/DDBJ databases">
        <authorList>
            <person name="Corre E."/>
            <person name="Pelletier E."/>
            <person name="Niang G."/>
            <person name="Scheremetjew M."/>
            <person name="Finn R."/>
            <person name="Kale V."/>
            <person name="Holt S."/>
            <person name="Cochrane G."/>
            <person name="Meng A."/>
            <person name="Brown T."/>
            <person name="Cohen L."/>
        </authorList>
    </citation>
    <scope>NUCLEOTIDE SEQUENCE</scope>
    <source>
        <strain evidence="2">CCMP1205</strain>
    </source>
</reference>
<evidence type="ECO:0000256" key="1">
    <source>
        <dbReference type="SAM" id="SignalP"/>
    </source>
</evidence>
<dbReference type="EMBL" id="CP031035">
    <property type="protein sequence ID" value="QDZ19014.1"/>
    <property type="molecule type" value="Genomic_DNA"/>
</dbReference>
<name>A0A5B8MFN6_9CHLO</name>
<sequence length="120" mass="12710">MTQNKMLTRMLLVLVALVAGLASAQGRKLQQLTWPGVAPITLPPYLQGLVSPNAFGDLSDELEDASESFMENEGRLFGSPGAGIPILGTVLGNFWDGIFTAGGQSVLDTFVDPVFTQVGK</sequence>
<keyword evidence="4" id="KW-1185">Reference proteome</keyword>
<dbReference type="Proteomes" id="UP000316726">
    <property type="component" value="Chromosome 2"/>
</dbReference>
<gene>
    <name evidence="3" type="ORF">A3770_02p15320</name>
    <name evidence="2" type="ORF">CPRI1469_LOCUS2906</name>
</gene>
<proteinExistence type="predicted"/>
<reference evidence="3 4" key="1">
    <citation type="submission" date="2018-07" db="EMBL/GenBank/DDBJ databases">
        <title>The complete nuclear genome of the prasinophyte Chloropicon primus (CCMP1205).</title>
        <authorList>
            <person name="Pombert J.-F."/>
            <person name="Otis C."/>
            <person name="Turmel M."/>
            <person name="Lemieux C."/>
        </authorList>
    </citation>
    <scope>NUCLEOTIDE SEQUENCE [LARGE SCALE GENOMIC DNA]</scope>
    <source>
        <strain evidence="3 4">CCMP1205</strain>
    </source>
</reference>
<evidence type="ECO:0000313" key="3">
    <source>
        <dbReference type="EMBL" id="QDZ19014.1"/>
    </source>
</evidence>
<dbReference type="AlphaFoldDB" id="A0A5B8MFN6"/>
<keyword evidence="1" id="KW-0732">Signal</keyword>
<evidence type="ECO:0008006" key="5">
    <source>
        <dbReference type="Google" id="ProtNLM"/>
    </source>
</evidence>
<evidence type="ECO:0000313" key="2">
    <source>
        <dbReference type="EMBL" id="CAD9714054.1"/>
    </source>
</evidence>
<evidence type="ECO:0000313" key="4">
    <source>
        <dbReference type="Proteomes" id="UP000316726"/>
    </source>
</evidence>
<dbReference type="EMBL" id="HBHL01004531">
    <property type="protein sequence ID" value="CAD9714054.1"/>
    <property type="molecule type" value="Transcribed_RNA"/>
</dbReference>
<feature type="chain" id="PRO_5036138497" description="Exosortase system-associated protein, TIGR04073 family" evidence="1">
    <location>
        <begin position="27"/>
        <end position="120"/>
    </location>
</feature>